<organism evidence="1">
    <name type="scientific">Magallana gigas</name>
    <name type="common">Pacific oyster</name>
    <name type="synonym">Crassostrea gigas</name>
    <dbReference type="NCBI Taxonomy" id="29159"/>
    <lineage>
        <taxon>Eukaryota</taxon>
        <taxon>Metazoa</taxon>
        <taxon>Spiralia</taxon>
        <taxon>Lophotrochozoa</taxon>
        <taxon>Mollusca</taxon>
        <taxon>Bivalvia</taxon>
        <taxon>Autobranchia</taxon>
        <taxon>Pteriomorphia</taxon>
        <taxon>Ostreida</taxon>
        <taxon>Ostreoidea</taxon>
        <taxon>Ostreidae</taxon>
        <taxon>Magallana</taxon>
    </lineage>
</organism>
<name>K1RCA5_MAGGI</name>
<accession>K1RCA5</accession>
<reference evidence="1" key="1">
    <citation type="journal article" date="2012" name="Nature">
        <title>The oyster genome reveals stress adaptation and complexity of shell formation.</title>
        <authorList>
            <person name="Zhang G."/>
            <person name="Fang X."/>
            <person name="Guo X."/>
            <person name="Li L."/>
            <person name="Luo R."/>
            <person name="Xu F."/>
            <person name="Yang P."/>
            <person name="Zhang L."/>
            <person name="Wang X."/>
            <person name="Qi H."/>
            <person name="Xiong Z."/>
            <person name="Que H."/>
            <person name="Xie Y."/>
            <person name="Holland P.W."/>
            <person name="Paps J."/>
            <person name="Zhu Y."/>
            <person name="Wu F."/>
            <person name="Chen Y."/>
            <person name="Wang J."/>
            <person name="Peng C."/>
            <person name="Meng J."/>
            <person name="Yang L."/>
            <person name="Liu J."/>
            <person name="Wen B."/>
            <person name="Zhang N."/>
            <person name="Huang Z."/>
            <person name="Zhu Q."/>
            <person name="Feng Y."/>
            <person name="Mount A."/>
            <person name="Hedgecock D."/>
            <person name="Xu Z."/>
            <person name="Liu Y."/>
            <person name="Domazet-Loso T."/>
            <person name="Du Y."/>
            <person name="Sun X."/>
            <person name="Zhang S."/>
            <person name="Liu B."/>
            <person name="Cheng P."/>
            <person name="Jiang X."/>
            <person name="Li J."/>
            <person name="Fan D."/>
            <person name="Wang W."/>
            <person name="Fu W."/>
            <person name="Wang T."/>
            <person name="Wang B."/>
            <person name="Zhang J."/>
            <person name="Peng Z."/>
            <person name="Li Y."/>
            <person name="Li N."/>
            <person name="Wang J."/>
            <person name="Chen M."/>
            <person name="He Y."/>
            <person name="Tan F."/>
            <person name="Song X."/>
            <person name="Zheng Q."/>
            <person name="Huang R."/>
            <person name="Yang H."/>
            <person name="Du X."/>
            <person name="Chen L."/>
            <person name="Yang M."/>
            <person name="Gaffney P.M."/>
            <person name="Wang S."/>
            <person name="Luo L."/>
            <person name="She Z."/>
            <person name="Ming Y."/>
            <person name="Huang W."/>
            <person name="Zhang S."/>
            <person name="Huang B."/>
            <person name="Zhang Y."/>
            <person name="Qu T."/>
            <person name="Ni P."/>
            <person name="Miao G."/>
            <person name="Wang J."/>
            <person name="Wang Q."/>
            <person name="Steinberg C.E."/>
            <person name="Wang H."/>
            <person name="Li N."/>
            <person name="Qian L."/>
            <person name="Zhang G."/>
            <person name="Li Y."/>
            <person name="Yang H."/>
            <person name="Liu X."/>
            <person name="Wang J."/>
            <person name="Yin Y."/>
            <person name="Wang J."/>
        </authorList>
    </citation>
    <scope>NUCLEOTIDE SEQUENCE [LARGE SCALE GENOMIC DNA]</scope>
    <source>
        <strain evidence="1">05x7-T-G4-1.051#20</strain>
    </source>
</reference>
<dbReference type="InParanoid" id="K1RCA5"/>
<proteinExistence type="predicted"/>
<sequence>MDLENAVASGRNKGIRANNGTQANSILKAKKTYKKLYFIHLLCDVCTSLASLTRTFEREEVDLSII</sequence>
<evidence type="ECO:0000313" key="1">
    <source>
        <dbReference type="EMBL" id="EKC38870.1"/>
    </source>
</evidence>
<dbReference type="EMBL" id="JH818825">
    <property type="protein sequence ID" value="EKC38870.1"/>
    <property type="molecule type" value="Genomic_DNA"/>
</dbReference>
<gene>
    <name evidence="1" type="ORF">CGI_10011013</name>
</gene>
<dbReference type="AlphaFoldDB" id="K1RCA5"/>
<protein>
    <submittedName>
        <fullName evidence="1">Uncharacterized protein</fullName>
    </submittedName>
</protein>
<dbReference type="HOGENOM" id="CLU_2833675_0_0_1"/>